<reference evidence="2" key="1">
    <citation type="submission" date="2022-11" db="UniProtKB">
        <authorList>
            <consortium name="WormBaseParasite"/>
        </authorList>
    </citation>
    <scope>IDENTIFICATION</scope>
</reference>
<evidence type="ECO:0000313" key="2">
    <source>
        <dbReference type="WBParaSite" id="JU765_v2.g13084.t2"/>
    </source>
</evidence>
<dbReference type="WBParaSite" id="JU765_v2.g13084.t2">
    <property type="protein sequence ID" value="JU765_v2.g13084.t2"/>
    <property type="gene ID" value="JU765_v2.g13084"/>
</dbReference>
<organism evidence="1 2">
    <name type="scientific">Panagrolaimus sp. JU765</name>
    <dbReference type="NCBI Taxonomy" id="591449"/>
    <lineage>
        <taxon>Eukaryota</taxon>
        <taxon>Metazoa</taxon>
        <taxon>Ecdysozoa</taxon>
        <taxon>Nematoda</taxon>
        <taxon>Chromadorea</taxon>
        <taxon>Rhabditida</taxon>
        <taxon>Tylenchina</taxon>
        <taxon>Panagrolaimomorpha</taxon>
        <taxon>Panagrolaimoidea</taxon>
        <taxon>Panagrolaimidae</taxon>
        <taxon>Panagrolaimus</taxon>
    </lineage>
</organism>
<sequence length="181" mass="19277">MKSVGLLVCLFAVVNTQVPLWNYYRNCNYCYPYGQYGQYRGYGGYGYNSLNTLPTLPYSSYSSYYTGLPSTYSGLPASYTGLGGLSGLNGIGCRDRSPNCAYLAAMGECATNPIATRTICPISCGTGCAGLGTGVGTMDALADSGLYSNSLLYNSISPYTSGIYRKEPSEKSVLSRPAEKS</sequence>
<protein>
    <submittedName>
        <fullName evidence="2">ShKT domain-containing protein</fullName>
    </submittedName>
</protein>
<evidence type="ECO:0000313" key="1">
    <source>
        <dbReference type="Proteomes" id="UP000887576"/>
    </source>
</evidence>
<proteinExistence type="predicted"/>
<dbReference type="Proteomes" id="UP000887576">
    <property type="component" value="Unplaced"/>
</dbReference>
<name>A0AC34Q5Z5_9BILA</name>
<accession>A0AC34Q5Z5</accession>